<dbReference type="Proteomes" id="UP000235015">
    <property type="component" value="Unassembled WGS sequence"/>
</dbReference>
<dbReference type="AlphaFoldDB" id="A0A2N6CU50"/>
<evidence type="ECO:0000313" key="1">
    <source>
        <dbReference type="EMBL" id="PLX60694.1"/>
    </source>
</evidence>
<accession>A0A2N6CU50</accession>
<proteinExistence type="predicted"/>
<dbReference type="STRING" id="1111735.GCA_000428045_02066"/>
<evidence type="ECO:0000313" key="2">
    <source>
        <dbReference type="Proteomes" id="UP000235015"/>
    </source>
</evidence>
<gene>
    <name evidence="1" type="ORF">C0630_14735</name>
</gene>
<sequence length="401" mass="44699">MHHDNKGFNLDAFVVGLRGNIIPGKINYFLTTNFGMNGATYEPLNTNRKHLVSLTDASVTLNYIPGARLRLGLFKKPGPEELLESIRTKDFIYLTDFVRRDQVERFVNGSAKGTNPIAGQGYAGSISTQGYDSDVGRDWGIQAFDSFNTGKWTHTYAAMIGNGNGIHHSDNNNEKDLNLYFSSEYDLPGGKGAMKNGVKFYAYHQSGVRNYIVDAQGTKSEDFDRIRYGFGVQALGRFFGETGHKHRLGMDLMFAEGMILQSATSSCTDCPYGGQFQIASERENKAKGLTLEYGYYLNKNWQFDVRYSRNNLLYETINNSYWSDSDERIITELALGTTYHIAPKTSLTLNYVFRDSEAPNAVTTTSANPAAINNALVKTNNAENSTSTIGDVIGLRLRHIF</sequence>
<organism evidence="1 2">
    <name type="scientific">Sedimenticola selenatireducens</name>
    <dbReference type="NCBI Taxonomy" id="191960"/>
    <lineage>
        <taxon>Bacteria</taxon>
        <taxon>Pseudomonadati</taxon>
        <taxon>Pseudomonadota</taxon>
        <taxon>Gammaproteobacteria</taxon>
        <taxon>Chromatiales</taxon>
        <taxon>Sedimenticolaceae</taxon>
        <taxon>Sedimenticola</taxon>
    </lineage>
</organism>
<comment type="caution">
    <text evidence="1">The sequence shown here is derived from an EMBL/GenBank/DDBJ whole genome shotgun (WGS) entry which is preliminary data.</text>
</comment>
<dbReference type="EMBL" id="PKUN01000023">
    <property type="protein sequence ID" value="PLX60694.1"/>
    <property type="molecule type" value="Genomic_DNA"/>
</dbReference>
<protein>
    <recommendedName>
        <fullName evidence="3">Porin</fullName>
    </recommendedName>
</protein>
<name>A0A2N6CU50_9GAMM</name>
<evidence type="ECO:0008006" key="3">
    <source>
        <dbReference type="Google" id="ProtNLM"/>
    </source>
</evidence>
<dbReference type="InterPro" id="IPR023614">
    <property type="entry name" value="Porin_dom_sf"/>
</dbReference>
<reference evidence="1 2" key="1">
    <citation type="submission" date="2017-11" db="EMBL/GenBank/DDBJ databases">
        <title>Genome-resolved metagenomics identifies genetic mobility, metabolic interactions, and unexpected diversity in perchlorate-reducing communities.</title>
        <authorList>
            <person name="Barnum T.P."/>
            <person name="Figueroa I.A."/>
            <person name="Carlstrom C.I."/>
            <person name="Lucas L.N."/>
            <person name="Engelbrektson A.L."/>
            <person name="Coates J.D."/>
        </authorList>
    </citation>
    <scope>NUCLEOTIDE SEQUENCE [LARGE SCALE GENOMIC DNA]</scope>
    <source>
        <strain evidence="1">BM301</strain>
    </source>
</reference>
<dbReference type="Gene3D" id="2.40.160.10">
    <property type="entry name" value="Porin"/>
    <property type="match status" value="1"/>
</dbReference>